<organism evidence="1 2">
    <name type="scientific">Coemansia aciculifera</name>
    <dbReference type="NCBI Taxonomy" id="417176"/>
    <lineage>
        <taxon>Eukaryota</taxon>
        <taxon>Fungi</taxon>
        <taxon>Fungi incertae sedis</taxon>
        <taxon>Zoopagomycota</taxon>
        <taxon>Kickxellomycotina</taxon>
        <taxon>Kickxellomycetes</taxon>
        <taxon>Kickxellales</taxon>
        <taxon>Kickxellaceae</taxon>
        <taxon>Coemansia</taxon>
    </lineage>
</organism>
<dbReference type="Proteomes" id="UP001139981">
    <property type="component" value="Unassembled WGS sequence"/>
</dbReference>
<name>A0ACC1M084_9FUNG</name>
<sequence length="107" mass="11629">MAAGPNTLLSIQLILRFGLYASMFRVPPCDEWIGSGNNVSATEPNVFTVAEALTRNVPALANSGIVDGLDSLLPNKVSMQRSLVLAAHLYQYHGILVRNKMRTVVMT</sequence>
<gene>
    <name evidence="1" type="ORF">IWW38_003486</name>
</gene>
<comment type="caution">
    <text evidence="1">The sequence shown here is derived from an EMBL/GenBank/DDBJ whole genome shotgun (WGS) entry which is preliminary data.</text>
</comment>
<dbReference type="EMBL" id="JANBVB010000904">
    <property type="protein sequence ID" value="KAJ2891766.1"/>
    <property type="molecule type" value="Genomic_DNA"/>
</dbReference>
<evidence type="ECO:0000313" key="2">
    <source>
        <dbReference type="Proteomes" id="UP001139981"/>
    </source>
</evidence>
<evidence type="ECO:0000313" key="1">
    <source>
        <dbReference type="EMBL" id="KAJ2891766.1"/>
    </source>
</evidence>
<proteinExistence type="predicted"/>
<accession>A0ACC1M084</accession>
<reference evidence="1" key="1">
    <citation type="submission" date="2022-07" db="EMBL/GenBank/DDBJ databases">
        <title>Phylogenomic reconstructions and comparative analyses of Kickxellomycotina fungi.</title>
        <authorList>
            <person name="Reynolds N.K."/>
            <person name="Stajich J.E."/>
            <person name="Barry K."/>
            <person name="Grigoriev I.V."/>
            <person name="Crous P."/>
            <person name="Smith M.E."/>
        </authorList>
    </citation>
    <scope>NUCLEOTIDE SEQUENCE</scope>
    <source>
        <strain evidence="1">CBS 190363</strain>
    </source>
</reference>
<protein>
    <submittedName>
        <fullName evidence="1">Uncharacterized protein</fullName>
    </submittedName>
</protein>
<keyword evidence="2" id="KW-1185">Reference proteome</keyword>